<comment type="subcellular location">
    <subcellularLocation>
        <location evidence="1">Membrane</location>
        <topology evidence="1">Single-pass type I membrane protein</topology>
    </subcellularLocation>
</comment>
<keyword evidence="5 9" id="KW-1133">Transmembrane helix</keyword>
<keyword evidence="11" id="KW-1185">Reference proteome</keyword>
<feature type="region of interest" description="Disordered" evidence="8">
    <location>
        <begin position="62"/>
        <end position="89"/>
    </location>
</feature>
<keyword evidence="3 10" id="KW-0732">Signal</keyword>
<evidence type="ECO:0000256" key="5">
    <source>
        <dbReference type="ARBA" id="ARBA00022989"/>
    </source>
</evidence>
<feature type="compositionally biased region" description="Acidic residues" evidence="8">
    <location>
        <begin position="348"/>
        <end position="362"/>
    </location>
</feature>
<evidence type="ECO:0000313" key="12">
    <source>
        <dbReference type="RefSeq" id="XP_045548104.1"/>
    </source>
</evidence>
<keyword evidence="4" id="KW-0130">Cell adhesion</keyword>
<feature type="compositionally biased region" description="Basic and acidic residues" evidence="8">
    <location>
        <begin position="363"/>
        <end position="391"/>
    </location>
</feature>
<organism evidence="11 12">
    <name type="scientific">Salmo salar</name>
    <name type="common">Atlantic salmon</name>
    <dbReference type="NCBI Taxonomy" id="8030"/>
    <lineage>
        <taxon>Eukaryota</taxon>
        <taxon>Metazoa</taxon>
        <taxon>Chordata</taxon>
        <taxon>Craniata</taxon>
        <taxon>Vertebrata</taxon>
        <taxon>Euteleostomi</taxon>
        <taxon>Actinopterygii</taxon>
        <taxon>Neopterygii</taxon>
        <taxon>Teleostei</taxon>
        <taxon>Protacanthopterygii</taxon>
        <taxon>Salmoniformes</taxon>
        <taxon>Salmonidae</taxon>
        <taxon>Salmoninae</taxon>
        <taxon>Salmo</taxon>
    </lineage>
</organism>
<feature type="compositionally biased region" description="Low complexity" evidence="8">
    <location>
        <begin position="172"/>
        <end position="197"/>
    </location>
</feature>
<feature type="chain" id="PRO_5045312569" evidence="10">
    <location>
        <begin position="23"/>
        <end position="646"/>
    </location>
</feature>
<gene>
    <name evidence="12" type="primary">LOC106566198</name>
</gene>
<evidence type="ECO:0000313" key="11">
    <source>
        <dbReference type="Proteomes" id="UP001652741"/>
    </source>
</evidence>
<evidence type="ECO:0000256" key="4">
    <source>
        <dbReference type="ARBA" id="ARBA00022889"/>
    </source>
</evidence>
<dbReference type="PANTHER" id="PTHR15594:SF1">
    <property type="entry name" value="PODOCALYXIN-LIKE PROTEIN 2"/>
    <property type="match status" value="1"/>
</dbReference>
<name>A0ABM3CNI9_SALSA</name>
<sequence length="646" mass="71125">MAGLRRPLLFGSTLLFLLSCDALLSDGPPTLLSTSQPSQPSPLSLMDLDQDVEEQPEMMTVPGSPTTVPGLTPQGQESSGLFNDDNKPLQSSVHLWDDVRDQVNTTGLDSKSLRGYSQTLSQTSTSPMEEPRKGNHTVLDAVEKQERELWEMERESSDVPLEAGYGQRQDLPTTTSNTSNTNTSNTTTTTTTTTTPTPNNPTPTPTTPTTNTPAADPLVPVESTTLDPQYVPVYGGSQSTPEDTVEVEIADEEEEEEEEEEERESSTSEPDASTSRPTLPEVGVFPSLAPLQSDNTHTEDQEEEVVEEEEEAVVLGGPRSDSGRAGRGGEISPLTTVPLASLAPTVDFTEDSWDRPEDEEIQEKEQRQQQERRKEEERRNEEEEQAVRHGGTELLTETELLHGAHYSQGIQQVICVDWSDLAGKGYVILNMSDNVDCDDFRVESGDRLLELLETAFSRKMNSPQGSWLISLSKPTRQDHQLLITLASEHGVIATKDMLSMLGEIRRGLHEIGIQNYSSANTCHSRPSQMRSDYGKLFVVLVIIGSVCVVIIASGLIYIFWQRRLPKIKTMTRGEEFHFVENGCHDNPTLDVTSDRGGQPEMQEKKHRHANGLTAGSGGEGGSSGWQVLVNKPGGKEEDNMEEDTHL</sequence>
<feature type="signal peptide" evidence="10">
    <location>
        <begin position="1"/>
        <end position="22"/>
    </location>
</feature>
<feature type="compositionally biased region" description="Basic and acidic residues" evidence="8">
    <location>
        <begin position="633"/>
        <end position="646"/>
    </location>
</feature>
<evidence type="ECO:0000256" key="2">
    <source>
        <dbReference type="ARBA" id="ARBA00022692"/>
    </source>
</evidence>
<feature type="compositionally biased region" description="Polar residues" evidence="8">
    <location>
        <begin position="63"/>
        <end position="81"/>
    </location>
</feature>
<feature type="compositionally biased region" description="Gly residues" evidence="8">
    <location>
        <begin position="614"/>
        <end position="623"/>
    </location>
</feature>
<evidence type="ECO:0000256" key="8">
    <source>
        <dbReference type="SAM" id="MobiDB-lite"/>
    </source>
</evidence>
<feature type="compositionally biased region" description="Basic and acidic residues" evidence="8">
    <location>
        <begin position="141"/>
        <end position="157"/>
    </location>
</feature>
<keyword evidence="2 9" id="KW-0812">Transmembrane</keyword>
<dbReference type="PANTHER" id="PTHR15594">
    <property type="entry name" value="PODOCALYXIN-LIKE PROTEIN 2"/>
    <property type="match status" value="1"/>
</dbReference>
<dbReference type="PROSITE" id="PS51257">
    <property type="entry name" value="PROKAR_LIPOPROTEIN"/>
    <property type="match status" value="1"/>
</dbReference>
<dbReference type="Proteomes" id="UP001652741">
    <property type="component" value="Chromosome ssa12"/>
</dbReference>
<evidence type="ECO:0000256" key="9">
    <source>
        <dbReference type="SAM" id="Phobius"/>
    </source>
</evidence>
<evidence type="ECO:0000256" key="10">
    <source>
        <dbReference type="SAM" id="SignalP"/>
    </source>
</evidence>
<keyword evidence="7" id="KW-0325">Glycoprotein</keyword>
<feature type="compositionally biased region" description="Acidic residues" evidence="8">
    <location>
        <begin position="243"/>
        <end position="263"/>
    </location>
</feature>
<dbReference type="InterPro" id="IPR042397">
    <property type="entry name" value="PODXL2"/>
</dbReference>
<feature type="compositionally biased region" description="Acidic residues" evidence="8">
    <location>
        <begin position="300"/>
        <end position="312"/>
    </location>
</feature>
<evidence type="ECO:0000256" key="7">
    <source>
        <dbReference type="ARBA" id="ARBA00023180"/>
    </source>
</evidence>
<evidence type="ECO:0000256" key="1">
    <source>
        <dbReference type="ARBA" id="ARBA00004479"/>
    </source>
</evidence>
<feature type="region of interest" description="Disordered" evidence="8">
    <location>
        <begin position="106"/>
        <end position="392"/>
    </location>
</feature>
<accession>A0ABM3CNI9</accession>
<dbReference type="Pfam" id="PF06365">
    <property type="entry name" value="CD34_antigen"/>
    <property type="match status" value="1"/>
</dbReference>
<reference evidence="12" key="1">
    <citation type="submission" date="2025-08" db="UniProtKB">
        <authorList>
            <consortium name="RefSeq"/>
        </authorList>
    </citation>
    <scope>IDENTIFICATION</scope>
</reference>
<protein>
    <submittedName>
        <fullName evidence="12">Podocalyxin-like protein 2</fullName>
    </submittedName>
</protein>
<feature type="compositionally biased region" description="Polar residues" evidence="8">
    <location>
        <begin position="106"/>
        <end position="127"/>
    </location>
</feature>
<feature type="transmembrane region" description="Helical" evidence="9">
    <location>
        <begin position="536"/>
        <end position="560"/>
    </location>
</feature>
<evidence type="ECO:0000256" key="6">
    <source>
        <dbReference type="ARBA" id="ARBA00023136"/>
    </source>
</evidence>
<dbReference type="RefSeq" id="XP_045548104.1">
    <property type="nucleotide sequence ID" value="XM_045692148.1"/>
</dbReference>
<proteinExistence type="predicted"/>
<keyword evidence="6 9" id="KW-0472">Membrane</keyword>
<feature type="region of interest" description="Disordered" evidence="8">
    <location>
        <begin position="587"/>
        <end position="646"/>
    </location>
</feature>
<evidence type="ECO:0000256" key="3">
    <source>
        <dbReference type="ARBA" id="ARBA00022729"/>
    </source>
</evidence>
<dbReference type="GeneID" id="106566198"/>
<dbReference type="InterPro" id="IPR013836">
    <property type="entry name" value="CD34/Podocalyxin"/>
</dbReference>